<evidence type="ECO:0000313" key="3">
    <source>
        <dbReference type="EMBL" id="CDW86838.1"/>
    </source>
</evidence>
<feature type="compositionally biased region" description="Basic and acidic residues" evidence="1">
    <location>
        <begin position="173"/>
        <end position="183"/>
    </location>
</feature>
<evidence type="ECO:0000256" key="1">
    <source>
        <dbReference type="SAM" id="MobiDB-lite"/>
    </source>
</evidence>
<evidence type="ECO:0000313" key="4">
    <source>
        <dbReference type="Proteomes" id="UP000039865"/>
    </source>
</evidence>
<organism evidence="3 4">
    <name type="scientific">Stylonychia lemnae</name>
    <name type="common">Ciliate</name>
    <dbReference type="NCBI Taxonomy" id="5949"/>
    <lineage>
        <taxon>Eukaryota</taxon>
        <taxon>Sar</taxon>
        <taxon>Alveolata</taxon>
        <taxon>Ciliophora</taxon>
        <taxon>Intramacronucleata</taxon>
        <taxon>Spirotrichea</taxon>
        <taxon>Stichotrichia</taxon>
        <taxon>Sporadotrichida</taxon>
        <taxon>Oxytrichidae</taxon>
        <taxon>Stylonychinae</taxon>
        <taxon>Stylonychia</taxon>
    </lineage>
</organism>
<keyword evidence="2" id="KW-0732">Signal</keyword>
<accession>A0A078B154</accession>
<evidence type="ECO:0000256" key="2">
    <source>
        <dbReference type="SAM" id="SignalP"/>
    </source>
</evidence>
<reference evidence="3 4" key="1">
    <citation type="submission" date="2014-06" db="EMBL/GenBank/DDBJ databases">
        <authorList>
            <person name="Swart Estienne"/>
        </authorList>
    </citation>
    <scope>NUCLEOTIDE SEQUENCE [LARGE SCALE GENOMIC DNA]</scope>
    <source>
        <strain evidence="3 4">130c</strain>
    </source>
</reference>
<feature type="chain" id="PRO_5001729829" evidence="2">
    <location>
        <begin position="23"/>
        <end position="251"/>
    </location>
</feature>
<name>A0A078B154_STYLE</name>
<proteinExistence type="predicted"/>
<feature type="compositionally biased region" description="Basic and acidic residues" evidence="1">
    <location>
        <begin position="92"/>
        <end position="166"/>
    </location>
</feature>
<dbReference type="Proteomes" id="UP000039865">
    <property type="component" value="Unassembled WGS sequence"/>
</dbReference>
<sequence length="251" mass="27807">MKYNKTLILALSLAIIFTLAQAGPQKQGKGKGEQKNNTAVESHNHTSNENRTLANCTNGTLNETHAHNKPNSTLNHTHKDTDKPKPQQNGKRKLDDDKMLLRQLKGGDKAQKNGGSKEAKHTRNETDSNHTHNETDSNHTHNHTDGNHTHNETDSNHTHNHTEGKHGKNGTNKTHEKSGEKPKGSQPKGAKGGRKLEAQNSFIDELVFLEEPIAEAIVLNSQENIKEGIVSSQLRLLLGGQRLTHEFNQNQ</sequence>
<dbReference type="EMBL" id="CCKQ01015025">
    <property type="protein sequence ID" value="CDW86838.1"/>
    <property type="molecule type" value="Genomic_DNA"/>
</dbReference>
<feature type="compositionally biased region" description="Polar residues" evidence="1">
    <location>
        <begin position="49"/>
        <end position="75"/>
    </location>
</feature>
<dbReference type="InParanoid" id="A0A078B154"/>
<keyword evidence="4" id="KW-1185">Reference proteome</keyword>
<protein>
    <submittedName>
        <fullName evidence="3">Uncharacterized protein</fullName>
    </submittedName>
</protein>
<dbReference type="AlphaFoldDB" id="A0A078B154"/>
<feature type="region of interest" description="Disordered" evidence="1">
    <location>
        <begin position="23"/>
        <end position="194"/>
    </location>
</feature>
<feature type="signal peptide" evidence="2">
    <location>
        <begin position="1"/>
        <end position="22"/>
    </location>
</feature>
<gene>
    <name evidence="3" type="primary">Contig13350.g14245</name>
    <name evidence="3" type="ORF">STYLEM_15937</name>
</gene>